<proteinExistence type="predicted"/>
<name>G4NMF5_CHLT4</name>
<dbReference type="AlphaFoldDB" id="G4NMF5"/>
<gene>
    <name evidence="1" type="ordered locus">CTO_0968</name>
</gene>
<reference evidence="1 2" key="1">
    <citation type="journal article" date="2011" name="J. Exp. Med.">
        <title>A live-attenuated chlamydial vaccine protects against trachoma in nonhuman primates.</title>
        <authorList>
            <person name="Kari L."/>
            <person name="Whitmire W.M."/>
            <person name="Olivares-Zavaleta N."/>
            <person name="Goheen M.M."/>
            <person name="Taylor L.D."/>
            <person name="Carlson J.H."/>
            <person name="Sturdevant G.L."/>
            <person name="Lu C."/>
            <person name="Bakios L.E."/>
            <person name="Randall L.B."/>
            <person name="Parnell M.J."/>
            <person name="Zhong G."/>
            <person name="Caldwell H.D."/>
        </authorList>
    </citation>
    <scope>NUCLEOTIDE SEQUENCE [LARGE SCALE GENOMIC DNA]</scope>
    <source>
        <strain evidence="1 2">A2497</strain>
    </source>
</reference>
<sequence length="54" mass="6228">MYALRKEELSLEGCLESFLVEGVRADYESVLFFIFLPFSSTTRISSSLFISRNQ</sequence>
<dbReference type="KEGG" id="cra:CTO_0968"/>
<protein>
    <submittedName>
        <fullName evidence="1">Uncharacterized protein</fullName>
    </submittedName>
</protein>
<accession>G4NMF5</accession>
<evidence type="ECO:0000313" key="2">
    <source>
        <dbReference type="Proteomes" id="UP000009287"/>
    </source>
</evidence>
<dbReference type="EMBL" id="CP002401">
    <property type="protein sequence ID" value="AEP35149.1"/>
    <property type="molecule type" value="Genomic_DNA"/>
</dbReference>
<organism evidence="1 2">
    <name type="scientific">Chlamydia trachomatis serovar A (strain A2497)</name>
    <dbReference type="NCBI Taxonomy" id="580047"/>
    <lineage>
        <taxon>Bacteria</taxon>
        <taxon>Pseudomonadati</taxon>
        <taxon>Chlamydiota</taxon>
        <taxon>Chlamydiia</taxon>
        <taxon>Chlamydiales</taxon>
        <taxon>Chlamydiaceae</taxon>
        <taxon>Chlamydia/Chlamydophila group</taxon>
        <taxon>Chlamydia</taxon>
    </lineage>
</organism>
<dbReference type="Proteomes" id="UP000009287">
    <property type="component" value="Chromosome"/>
</dbReference>
<evidence type="ECO:0000313" key="1">
    <source>
        <dbReference type="EMBL" id="AEP35149.1"/>
    </source>
</evidence>